<evidence type="ECO:0000256" key="3">
    <source>
        <dbReference type="ARBA" id="ARBA00022679"/>
    </source>
</evidence>
<dbReference type="PANTHER" id="PTHR12829:SF7">
    <property type="entry name" value="N6-ADENOSINE-METHYLTRANSFERASE CATALYTIC SUBUNIT"/>
    <property type="match status" value="1"/>
</dbReference>
<evidence type="ECO:0000256" key="2">
    <source>
        <dbReference type="ARBA" id="ARBA00022603"/>
    </source>
</evidence>
<sequence>MDAQLASLASSTIHSLCSSGNLHTPISSFDLLRKVVSKSSPTANPRFRLTDLVVFERILQSLATKQPLIALPERKSTSDGENVDGSTTTHRPWPHGTISLSHDAKTIDSIILGFPLPSPLSSSSSSLLLTRGAVSLLGKRKRVRDEDDDSAAGGSDADDERKEAEAEEVFREKSEREGASVGALNKLSGEMKEVYRVLQRETARGRLLAEEHQDPKPFEPICPHITKGECAKHPYPYPSIHTSPSTSTSSPSAPTTTRICPRIHFRPLIRPHTDPNLGHCSYLNTCYSEPTYAHSPSISRPGGGGGGGGMGQGGGMGMALNSAPGMRPVSLPSGLGAGGRGKEKAPCRYLHFEVDWDEGDAGAHSTSVHANSHSGGGVVKRGGGLGIGWGPSGVEFAQPGPPQWINCDLRKFDYSVLGKFHVIMADPPWDIHMSLPYGTMTDDEMRAMPIPALQDEGLLFLWVTGRAMEVGRECLRVWGYTRVDEVIWVKTNQLQRVIRTGRTGHWLNHTKEHMLVGLKNPPGTPPSSSPTSPFPPLKFPSWINRSVSTDVIVSEVRETSRKPDEVYGVIERMCPGGRKIEIFGRKHNVRPGWLTLGNQLGEGDRVVERGMRERIGKRYPERDMGDEVVD</sequence>
<dbReference type="InterPro" id="IPR029063">
    <property type="entry name" value="SAM-dependent_MTases_sf"/>
</dbReference>
<keyword evidence="2" id="KW-0489">Methyltransferase</keyword>
<dbReference type="Proteomes" id="UP000305067">
    <property type="component" value="Unassembled WGS sequence"/>
</dbReference>
<evidence type="ECO:0000313" key="9">
    <source>
        <dbReference type="Proteomes" id="UP000305067"/>
    </source>
</evidence>
<dbReference type="PANTHER" id="PTHR12829">
    <property type="entry name" value="N6-ADENOSINE-METHYLTRANSFERASE"/>
    <property type="match status" value="1"/>
</dbReference>
<organism evidence="8 9">
    <name type="scientific">Pterulicium gracile</name>
    <dbReference type="NCBI Taxonomy" id="1884261"/>
    <lineage>
        <taxon>Eukaryota</taxon>
        <taxon>Fungi</taxon>
        <taxon>Dikarya</taxon>
        <taxon>Basidiomycota</taxon>
        <taxon>Agaricomycotina</taxon>
        <taxon>Agaricomycetes</taxon>
        <taxon>Agaricomycetidae</taxon>
        <taxon>Agaricales</taxon>
        <taxon>Pleurotineae</taxon>
        <taxon>Pterulaceae</taxon>
        <taxon>Pterulicium</taxon>
    </lineage>
</organism>
<dbReference type="GO" id="GO:0032259">
    <property type="term" value="P:methylation"/>
    <property type="evidence" value="ECO:0007669"/>
    <property type="project" value="UniProtKB-KW"/>
</dbReference>
<keyword evidence="9" id="KW-1185">Reference proteome</keyword>
<dbReference type="EC" id="2.1.1.348" evidence="1"/>
<dbReference type="GO" id="GO:0001734">
    <property type="term" value="F:mRNA m(6)A methyltransferase activity"/>
    <property type="evidence" value="ECO:0007669"/>
    <property type="project" value="UniProtKB-EC"/>
</dbReference>
<evidence type="ECO:0000256" key="1">
    <source>
        <dbReference type="ARBA" id="ARBA00012160"/>
    </source>
</evidence>
<keyword evidence="3" id="KW-0808">Transferase</keyword>
<evidence type="ECO:0000256" key="7">
    <source>
        <dbReference type="SAM" id="MobiDB-lite"/>
    </source>
</evidence>
<feature type="compositionally biased region" description="Low complexity" evidence="7">
    <location>
        <begin position="238"/>
        <end position="256"/>
    </location>
</feature>
<dbReference type="InterPro" id="IPR007757">
    <property type="entry name" value="MT-A70-like"/>
</dbReference>
<feature type="region of interest" description="Disordered" evidence="7">
    <location>
        <begin position="237"/>
        <end position="256"/>
    </location>
</feature>
<accession>A0A5C3QUI8</accession>
<dbReference type="EMBL" id="ML178816">
    <property type="protein sequence ID" value="TFL05595.1"/>
    <property type="molecule type" value="Genomic_DNA"/>
</dbReference>
<reference evidence="8 9" key="1">
    <citation type="journal article" date="2019" name="Nat. Ecol. Evol.">
        <title>Megaphylogeny resolves global patterns of mushroom evolution.</title>
        <authorList>
            <person name="Varga T."/>
            <person name="Krizsan K."/>
            <person name="Foldi C."/>
            <person name="Dima B."/>
            <person name="Sanchez-Garcia M."/>
            <person name="Sanchez-Ramirez S."/>
            <person name="Szollosi G.J."/>
            <person name="Szarkandi J.G."/>
            <person name="Papp V."/>
            <person name="Albert L."/>
            <person name="Andreopoulos W."/>
            <person name="Angelini C."/>
            <person name="Antonin V."/>
            <person name="Barry K.W."/>
            <person name="Bougher N.L."/>
            <person name="Buchanan P."/>
            <person name="Buyck B."/>
            <person name="Bense V."/>
            <person name="Catcheside P."/>
            <person name="Chovatia M."/>
            <person name="Cooper J."/>
            <person name="Damon W."/>
            <person name="Desjardin D."/>
            <person name="Finy P."/>
            <person name="Geml J."/>
            <person name="Haridas S."/>
            <person name="Hughes K."/>
            <person name="Justo A."/>
            <person name="Karasinski D."/>
            <person name="Kautmanova I."/>
            <person name="Kiss B."/>
            <person name="Kocsube S."/>
            <person name="Kotiranta H."/>
            <person name="LaButti K.M."/>
            <person name="Lechner B.E."/>
            <person name="Liimatainen K."/>
            <person name="Lipzen A."/>
            <person name="Lukacs Z."/>
            <person name="Mihaltcheva S."/>
            <person name="Morgado L.N."/>
            <person name="Niskanen T."/>
            <person name="Noordeloos M.E."/>
            <person name="Ohm R.A."/>
            <person name="Ortiz-Santana B."/>
            <person name="Ovrebo C."/>
            <person name="Racz N."/>
            <person name="Riley R."/>
            <person name="Savchenko A."/>
            <person name="Shiryaev A."/>
            <person name="Soop K."/>
            <person name="Spirin V."/>
            <person name="Szebenyi C."/>
            <person name="Tomsovsky M."/>
            <person name="Tulloss R.E."/>
            <person name="Uehling J."/>
            <person name="Grigoriev I.V."/>
            <person name="Vagvolgyi C."/>
            <person name="Papp T."/>
            <person name="Martin F.M."/>
            <person name="Miettinen O."/>
            <person name="Hibbett D.S."/>
            <person name="Nagy L.G."/>
        </authorList>
    </citation>
    <scope>NUCLEOTIDE SEQUENCE [LARGE SCALE GENOMIC DNA]</scope>
    <source>
        <strain evidence="8 9">CBS 309.79</strain>
    </source>
</reference>
<gene>
    <name evidence="8" type="ORF">BDV98DRAFT_541590</name>
</gene>
<name>A0A5C3QUI8_9AGAR</name>
<comment type="similarity">
    <text evidence="6">Belongs to the MT-A70-like family.</text>
</comment>
<dbReference type="GO" id="GO:0005634">
    <property type="term" value="C:nucleus"/>
    <property type="evidence" value="ECO:0007669"/>
    <property type="project" value="TreeGrafter"/>
</dbReference>
<feature type="region of interest" description="Disordered" evidence="7">
    <location>
        <begin position="297"/>
        <end position="342"/>
    </location>
</feature>
<proteinExistence type="inferred from homology"/>
<evidence type="ECO:0000256" key="4">
    <source>
        <dbReference type="ARBA" id="ARBA00022691"/>
    </source>
</evidence>
<dbReference type="Pfam" id="PF05063">
    <property type="entry name" value="MT-A70"/>
    <property type="match status" value="1"/>
</dbReference>
<dbReference type="OrthoDB" id="10262526at2759"/>
<dbReference type="GO" id="GO:0036396">
    <property type="term" value="C:RNA N6-methyladenosine methyltransferase complex"/>
    <property type="evidence" value="ECO:0007669"/>
    <property type="project" value="TreeGrafter"/>
</dbReference>
<comment type="catalytic activity">
    <reaction evidence="5">
        <text>an adenosine in mRNA + S-adenosyl-L-methionine = an N(6)-methyladenosine in mRNA + S-adenosyl-L-homocysteine + H(+)</text>
        <dbReference type="Rhea" id="RHEA:55584"/>
        <dbReference type="Rhea" id="RHEA-COMP:12414"/>
        <dbReference type="Rhea" id="RHEA-COMP:12417"/>
        <dbReference type="ChEBI" id="CHEBI:15378"/>
        <dbReference type="ChEBI" id="CHEBI:57856"/>
        <dbReference type="ChEBI" id="CHEBI:59789"/>
        <dbReference type="ChEBI" id="CHEBI:74411"/>
        <dbReference type="ChEBI" id="CHEBI:74449"/>
        <dbReference type="EC" id="2.1.1.348"/>
    </reaction>
</comment>
<feature type="compositionally biased region" description="Basic and acidic residues" evidence="7">
    <location>
        <begin position="159"/>
        <end position="177"/>
    </location>
</feature>
<evidence type="ECO:0000313" key="8">
    <source>
        <dbReference type="EMBL" id="TFL05595.1"/>
    </source>
</evidence>
<dbReference type="STRING" id="1884261.A0A5C3QUI8"/>
<evidence type="ECO:0000256" key="6">
    <source>
        <dbReference type="PROSITE-ProRule" id="PRU00489"/>
    </source>
</evidence>
<keyword evidence="4" id="KW-0949">S-adenosyl-L-methionine</keyword>
<dbReference type="SUPFAM" id="SSF53335">
    <property type="entry name" value="S-adenosyl-L-methionine-dependent methyltransferases"/>
    <property type="match status" value="1"/>
</dbReference>
<dbReference type="AlphaFoldDB" id="A0A5C3QUI8"/>
<feature type="region of interest" description="Disordered" evidence="7">
    <location>
        <begin position="140"/>
        <end position="177"/>
    </location>
</feature>
<feature type="compositionally biased region" description="Gly residues" evidence="7">
    <location>
        <begin position="301"/>
        <end position="317"/>
    </location>
</feature>
<feature type="region of interest" description="Disordered" evidence="7">
    <location>
        <begin position="72"/>
        <end position="96"/>
    </location>
</feature>
<evidence type="ECO:0000256" key="5">
    <source>
        <dbReference type="ARBA" id="ARBA00048957"/>
    </source>
</evidence>
<dbReference type="PROSITE" id="PS51143">
    <property type="entry name" value="MT_A70"/>
    <property type="match status" value="1"/>
</dbReference>
<protein>
    <recommendedName>
        <fullName evidence="1">mRNA m(6)A methyltransferase</fullName>
        <ecNumber evidence="1">2.1.1.348</ecNumber>
    </recommendedName>
</protein>